<evidence type="ECO:0000256" key="1">
    <source>
        <dbReference type="SAM" id="Phobius"/>
    </source>
</evidence>
<organism evidence="2 3">
    <name type="scientific">Mycena rosella</name>
    <name type="common">Pink bonnet</name>
    <name type="synonym">Agaricus rosellus</name>
    <dbReference type="NCBI Taxonomy" id="1033263"/>
    <lineage>
        <taxon>Eukaryota</taxon>
        <taxon>Fungi</taxon>
        <taxon>Dikarya</taxon>
        <taxon>Basidiomycota</taxon>
        <taxon>Agaricomycotina</taxon>
        <taxon>Agaricomycetes</taxon>
        <taxon>Agaricomycetidae</taxon>
        <taxon>Agaricales</taxon>
        <taxon>Marasmiineae</taxon>
        <taxon>Mycenaceae</taxon>
        <taxon>Mycena</taxon>
    </lineage>
</organism>
<name>A0AAD7GTD0_MYCRO</name>
<protein>
    <recommendedName>
        <fullName evidence="4">Transmembrane protein</fullName>
    </recommendedName>
</protein>
<dbReference type="EMBL" id="JARKIE010000009">
    <property type="protein sequence ID" value="KAJ7704946.1"/>
    <property type="molecule type" value="Genomic_DNA"/>
</dbReference>
<dbReference type="Proteomes" id="UP001221757">
    <property type="component" value="Unassembled WGS sequence"/>
</dbReference>
<comment type="caution">
    <text evidence="2">The sequence shown here is derived from an EMBL/GenBank/DDBJ whole genome shotgun (WGS) entry which is preliminary data.</text>
</comment>
<sequence>MAPMSPTYDRLEAGRPTPPGKRLAFGWKKFALGAAFLLALVWLFVPKEKLTLPGWAGSPVFEKGDTPYEGRPSTTTTKLGPRMFIRGVLAAGRVCVSTAPVSMCATLGLRRAAGRMACASPCVFWCFAPPSRHLRRRRDTSPAVAVHTGVVLFCAASGISLCVWGRARVEEAARMGWRG</sequence>
<feature type="transmembrane region" description="Helical" evidence="1">
    <location>
        <begin position="144"/>
        <end position="167"/>
    </location>
</feature>
<keyword evidence="1" id="KW-1133">Transmembrane helix</keyword>
<reference evidence="2" key="1">
    <citation type="submission" date="2023-03" db="EMBL/GenBank/DDBJ databases">
        <title>Massive genome expansion in bonnet fungi (Mycena s.s.) driven by repeated elements and novel gene families across ecological guilds.</title>
        <authorList>
            <consortium name="Lawrence Berkeley National Laboratory"/>
            <person name="Harder C.B."/>
            <person name="Miyauchi S."/>
            <person name="Viragh M."/>
            <person name="Kuo A."/>
            <person name="Thoen E."/>
            <person name="Andreopoulos B."/>
            <person name="Lu D."/>
            <person name="Skrede I."/>
            <person name="Drula E."/>
            <person name="Henrissat B."/>
            <person name="Morin E."/>
            <person name="Kohler A."/>
            <person name="Barry K."/>
            <person name="LaButti K."/>
            <person name="Morin E."/>
            <person name="Salamov A."/>
            <person name="Lipzen A."/>
            <person name="Mereny Z."/>
            <person name="Hegedus B."/>
            <person name="Baldrian P."/>
            <person name="Stursova M."/>
            <person name="Weitz H."/>
            <person name="Taylor A."/>
            <person name="Grigoriev I.V."/>
            <person name="Nagy L.G."/>
            <person name="Martin F."/>
            <person name="Kauserud H."/>
        </authorList>
    </citation>
    <scope>NUCLEOTIDE SEQUENCE</scope>
    <source>
        <strain evidence="2">CBHHK067</strain>
    </source>
</reference>
<keyword evidence="3" id="KW-1185">Reference proteome</keyword>
<dbReference type="AlphaFoldDB" id="A0AAD7GTD0"/>
<proteinExistence type="predicted"/>
<evidence type="ECO:0000313" key="2">
    <source>
        <dbReference type="EMBL" id="KAJ7704946.1"/>
    </source>
</evidence>
<evidence type="ECO:0008006" key="4">
    <source>
        <dbReference type="Google" id="ProtNLM"/>
    </source>
</evidence>
<accession>A0AAD7GTD0</accession>
<keyword evidence="1" id="KW-0472">Membrane</keyword>
<evidence type="ECO:0000313" key="3">
    <source>
        <dbReference type="Proteomes" id="UP001221757"/>
    </source>
</evidence>
<feature type="transmembrane region" description="Helical" evidence="1">
    <location>
        <begin position="25"/>
        <end position="45"/>
    </location>
</feature>
<keyword evidence="1" id="KW-0812">Transmembrane</keyword>
<gene>
    <name evidence="2" type="ORF">B0H17DRAFT_1326411</name>
</gene>